<evidence type="ECO:0000313" key="4">
    <source>
        <dbReference type="Proteomes" id="UP001054252"/>
    </source>
</evidence>
<keyword evidence="1" id="KW-0812">Transmembrane</keyword>
<protein>
    <recommendedName>
        <fullName evidence="2">DUF4220 domain-containing protein</fullName>
    </recommendedName>
</protein>
<evidence type="ECO:0000256" key="1">
    <source>
        <dbReference type="SAM" id="Phobius"/>
    </source>
</evidence>
<dbReference type="InterPro" id="IPR007658">
    <property type="entry name" value="DUF594"/>
</dbReference>
<feature type="transmembrane region" description="Helical" evidence="1">
    <location>
        <begin position="80"/>
        <end position="100"/>
    </location>
</feature>
<organism evidence="3 4">
    <name type="scientific">Rubroshorea leprosula</name>
    <dbReference type="NCBI Taxonomy" id="152421"/>
    <lineage>
        <taxon>Eukaryota</taxon>
        <taxon>Viridiplantae</taxon>
        <taxon>Streptophyta</taxon>
        <taxon>Embryophyta</taxon>
        <taxon>Tracheophyta</taxon>
        <taxon>Spermatophyta</taxon>
        <taxon>Magnoliopsida</taxon>
        <taxon>eudicotyledons</taxon>
        <taxon>Gunneridae</taxon>
        <taxon>Pentapetalae</taxon>
        <taxon>rosids</taxon>
        <taxon>malvids</taxon>
        <taxon>Malvales</taxon>
        <taxon>Dipterocarpaceae</taxon>
        <taxon>Rubroshorea</taxon>
    </lineage>
</organism>
<evidence type="ECO:0000313" key="3">
    <source>
        <dbReference type="EMBL" id="GKV09835.1"/>
    </source>
</evidence>
<dbReference type="Pfam" id="PF04578">
    <property type="entry name" value="DUF594"/>
    <property type="match status" value="1"/>
</dbReference>
<dbReference type="InterPro" id="IPR025315">
    <property type="entry name" value="DUF4220"/>
</dbReference>
<evidence type="ECO:0000259" key="2">
    <source>
        <dbReference type="Pfam" id="PF13968"/>
    </source>
</evidence>
<keyword evidence="1" id="KW-0472">Membrane</keyword>
<dbReference type="Pfam" id="PF13968">
    <property type="entry name" value="DUF4220"/>
    <property type="match status" value="1"/>
</dbReference>
<reference evidence="3 4" key="1">
    <citation type="journal article" date="2021" name="Commun. Biol.">
        <title>The genome of Shorea leprosula (Dipterocarpaceae) highlights the ecological relevance of drought in aseasonal tropical rainforests.</title>
        <authorList>
            <person name="Ng K.K.S."/>
            <person name="Kobayashi M.J."/>
            <person name="Fawcett J.A."/>
            <person name="Hatakeyama M."/>
            <person name="Paape T."/>
            <person name="Ng C.H."/>
            <person name="Ang C.C."/>
            <person name="Tnah L.H."/>
            <person name="Lee C.T."/>
            <person name="Nishiyama T."/>
            <person name="Sese J."/>
            <person name="O'Brien M.J."/>
            <person name="Copetti D."/>
            <person name="Mohd Noor M.I."/>
            <person name="Ong R.C."/>
            <person name="Putra M."/>
            <person name="Sireger I.Z."/>
            <person name="Indrioko S."/>
            <person name="Kosugi Y."/>
            <person name="Izuno A."/>
            <person name="Isagi Y."/>
            <person name="Lee S.L."/>
            <person name="Shimizu K.K."/>
        </authorList>
    </citation>
    <scope>NUCLEOTIDE SEQUENCE [LARGE SCALE GENOMIC DNA]</scope>
    <source>
        <strain evidence="3">214</strain>
    </source>
</reference>
<proteinExistence type="predicted"/>
<accession>A0AAV5JHE8</accession>
<dbReference type="Proteomes" id="UP001054252">
    <property type="component" value="Unassembled WGS sequence"/>
</dbReference>
<gene>
    <name evidence="3" type="ORF">SLEP1_g21275</name>
</gene>
<feature type="domain" description="DUF4220" evidence="2">
    <location>
        <begin position="10"/>
        <end position="180"/>
    </location>
</feature>
<sequence length="510" mass="58690">MDKTVIDSGKIVRKAFCLFKMFIPLFSDLRLRIYRELSDIWLSPFQDAEEAFMLVHIELGFLYDVLYTKAAILQSIVGRILRSICYLSTFVALVAFSIAVDKSGYPGEDILITYVLLGGAILLDILSATSIAFSSWAILWLTSPRRLLSKCAYQRIVSWLVHRKLKKRGTVSVAQHSLIGYCLKVKTSKWTAILRMLDTEEIFQKFLGTSWEQVNGDLKKFIYKHLQEKFKQYQNLKDKIDDKQVFNHDKLLSILRERGDRALQNYEIDEEYFERSIHDVEFSHSVLAWHIATFILFYDDHKTYSGSVLGSYCQISKLLSEYMMYLLQVWPLMLPKGIGLVRIKDTREEVVRYFGKRSSSMSNNDAASALLPTGNEFLLFSTRGKSVLQDGRKLASMLKALVTESRWDLEKKWEVIANVWMEMLTFAAGRCGWREHNIHLKSGSELLTHVALLMAHLGLTEHIRIVTASADDLLLESTANQVQPSSEMPPIGQTLMWDWDQLSHLAYYMA</sequence>
<comment type="caution">
    <text evidence="3">The sequence shown here is derived from an EMBL/GenBank/DDBJ whole genome shotgun (WGS) entry which is preliminary data.</text>
</comment>
<dbReference type="AlphaFoldDB" id="A0AAV5JHE8"/>
<dbReference type="EMBL" id="BPVZ01000031">
    <property type="protein sequence ID" value="GKV09835.1"/>
    <property type="molecule type" value="Genomic_DNA"/>
</dbReference>
<feature type="transmembrane region" description="Helical" evidence="1">
    <location>
        <begin position="112"/>
        <end position="141"/>
    </location>
</feature>
<keyword evidence="4" id="KW-1185">Reference proteome</keyword>
<keyword evidence="1" id="KW-1133">Transmembrane helix</keyword>
<name>A0AAV5JHE8_9ROSI</name>
<dbReference type="PANTHER" id="PTHR31325">
    <property type="entry name" value="OS01G0798800 PROTEIN-RELATED"/>
    <property type="match status" value="1"/>
</dbReference>